<dbReference type="Gene3D" id="3.30.40.10">
    <property type="entry name" value="Zinc/RING finger domain, C3HC4 (zinc finger)"/>
    <property type="match status" value="1"/>
</dbReference>
<dbReference type="InterPro" id="IPR013083">
    <property type="entry name" value="Znf_RING/FYVE/PHD"/>
</dbReference>
<dbReference type="OrthoDB" id="435038at2759"/>
<keyword evidence="1" id="KW-0479">Metal-binding</keyword>
<comment type="caution">
    <text evidence="7">The sequence shown here is derived from an EMBL/GenBank/DDBJ whole genome shotgun (WGS) entry which is preliminary data.</text>
</comment>
<feature type="transmembrane region" description="Helical" evidence="5">
    <location>
        <begin position="139"/>
        <end position="156"/>
    </location>
</feature>
<sequence>MANNILIDVPAAKVCRICLIEVEEDAKDTLRMDCNCQGELGLAHQECIVKWVWQWQDVLALAAVNMLAYFCFLFRLLINEMGHGARAMSVAFSCILGILAAFTSTTIMVRRRYAWIYATAEFILVIHMTWIVSVLLAKFAGFGGAICGIYIGYKFLKRSESQLRETADIEQPQEPSHQRGSLEGTREVLLAKFAGFGGAICGIYIGYKFLKWRESQLRENADIEQPQEPSHQRRSLEGTREGTCPPRA</sequence>
<name>A0A2U1KRZ6_ARTAN</name>
<accession>A0A2U1KRZ6</accession>
<dbReference type="PROSITE" id="PS51292">
    <property type="entry name" value="ZF_RING_CH"/>
    <property type="match status" value="1"/>
</dbReference>
<evidence type="ECO:0000256" key="2">
    <source>
        <dbReference type="ARBA" id="ARBA00022771"/>
    </source>
</evidence>
<feature type="transmembrane region" description="Helical" evidence="5">
    <location>
        <begin position="189"/>
        <end position="207"/>
    </location>
</feature>
<dbReference type="EMBL" id="PKPP01014591">
    <property type="protein sequence ID" value="PWA39506.1"/>
    <property type="molecule type" value="Genomic_DNA"/>
</dbReference>
<keyword evidence="8" id="KW-1185">Reference proteome</keyword>
<organism evidence="7 8">
    <name type="scientific">Artemisia annua</name>
    <name type="common">Sweet wormwood</name>
    <dbReference type="NCBI Taxonomy" id="35608"/>
    <lineage>
        <taxon>Eukaryota</taxon>
        <taxon>Viridiplantae</taxon>
        <taxon>Streptophyta</taxon>
        <taxon>Embryophyta</taxon>
        <taxon>Tracheophyta</taxon>
        <taxon>Spermatophyta</taxon>
        <taxon>Magnoliopsida</taxon>
        <taxon>eudicotyledons</taxon>
        <taxon>Gunneridae</taxon>
        <taxon>Pentapetalae</taxon>
        <taxon>asterids</taxon>
        <taxon>campanulids</taxon>
        <taxon>Asterales</taxon>
        <taxon>Asteraceae</taxon>
        <taxon>Asteroideae</taxon>
        <taxon>Anthemideae</taxon>
        <taxon>Artemisiinae</taxon>
        <taxon>Artemisia</taxon>
    </lineage>
</organism>
<keyword evidence="3" id="KW-0862">Zinc</keyword>
<dbReference type="GO" id="GO:0008270">
    <property type="term" value="F:zinc ion binding"/>
    <property type="evidence" value="ECO:0007669"/>
    <property type="project" value="UniProtKB-KW"/>
</dbReference>
<dbReference type="InterPro" id="IPR011016">
    <property type="entry name" value="Znf_RING-CH"/>
</dbReference>
<dbReference type="AlphaFoldDB" id="A0A2U1KRZ6"/>
<dbReference type="STRING" id="35608.A0A2U1KRZ6"/>
<keyword evidence="5" id="KW-0472">Membrane</keyword>
<keyword evidence="5" id="KW-1133">Transmembrane helix</keyword>
<feature type="domain" description="RING-CH-type" evidence="6">
    <location>
        <begin position="7"/>
        <end position="52"/>
    </location>
</feature>
<dbReference type="SUPFAM" id="SSF57850">
    <property type="entry name" value="RING/U-box"/>
    <property type="match status" value="1"/>
</dbReference>
<evidence type="ECO:0000256" key="1">
    <source>
        <dbReference type="ARBA" id="ARBA00022723"/>
    </source>
</evidence>
<reference evidence="7 8" key="1">
    <citation type="journal article" date="2018" name="Mol. Plant">
        <title>The genome of Artemisia annua provides insight into the evolution of Asteraceae family and artemisinin biosynthesis.</title>
        <authorList>
            <person name="Shen Q."/>
            <person name="Zhang L."/>
            <person name="Liao Z."/>
            <person name="Wang S."/>
            <person name="Yan T."/>
            <person name="Shi P."/>
            <person name="Liu M."/>
            <person name="Fu X."/>
            <person name="Pan Q."/>
            <person name="Wang Y."/>
            <person name="Lv Z."/>
            <person name="Lu X."/>
            <person name="Zhang F."/>
            <person name="Jiang W."/>
            <person name="Ma Y."/>
            <person name="Chen M."/>
            <person name="Hao X."/>
            <person name="Li L."/>
            <person name="Tang Y."/>
            <person name="Lv G."/>
            <person name="Zhou Y."/>
            <person name="Sun X."/>
            <person name="Brodelius P.E."/>
            <person name="Rose J.K.C."/>
            <person name="Tang K."/>
        </authorList>
    </citation>
    <scope>NUCLEOTIDE SEQUENCE [LARGE SCALE GENOMIC DNA]</scope>
    <source>
        <strain evidence="8">cv. Huhao1</strain>
        <tissue evidence="7">Leaf</tissue>
    </source>
</reference>
<dbReference type="Pfam" id="PF12906">
    <property type="entry name" value="RINGv"/>
    <property type="match status" value="1"/>
</dbReference>
<evidence type="ECO:0000256" key="4">
    <source>
        <dbReference type="SAM" id="MobiDB-lite"/>
    </source>
</evidence>
<feature type="region of interest" description="Disordered" evidence="4">
    <location>
        <begin position="221"/>
        <end position="248"/>
    </location>
</feature>
<dbReference type="PANTHER" id="PTHR46158">
    <property type="entry name" value="OS02G0165000 PROTEIN"/>
    <property type="match status" value="1"/>
</dbReference>
<evidence type="ECO:0000256" key="3">
    <source>
        <dbReference type="ARBA" id="ARBA00022833"/>
    </source>
</evidence>
<gene>
    <name evidence="7" type="ORF">CTI12_AA571450</name>
</gene>
<dbReference type="SMART" id="SM00744">
    <property type="entry name" value="RINGv"/>
    <property type="match status" value="1"/>
</dbReference>
<feature type="compositionally biased region" description="Basic and acidic residues" evidence="4">
    <location>
        <begin position="230"/>
        <end position="240"/>
    </location>
</feature>
<proteinExistence type="predicted"/>
<protein>
    <recommendedName>
        <fullName evidence="6">RING-CH-type domain-containing protein</fullName>
    </recommendedName>
</protein>
<evidence type="ECO:0000313" key="7">
    <source>
        <dbReference type="EMBL" id="PWA39506.1"/>
    </source>
</evidence>
<feature type="transmembrane region" description="Helical" evidence="5">
    <location>
        <begin position="58"/>
        <end position="78"/>
    </location>
</feature>
<dbReference type="PANTHER" id="PTHR46158:SF10">
    <property type="entry name" value="RING-CH-TYPE DOMAIN-CONTAINING PROTEIN"/>
    <property type="match status" value="1"/>
</dbReference>
<evidence type="ECO:0000256" key="5">
    <source>
        <dbReference type="SAM" id="Phobius"/>
    </source>
</evidence>
<evidence type="ECO:0000259" key="6">
    <source>
        <dbReference type="PROSITE" id="PS51292"/>
    </source>
</evidence>
<keyword evidence="2" id="KW-0863">Zinc-finger</keyword>
<evidence type="ECO:0000313" key="8">
    <source>
        <dbReference type="Proteomes" id="UP000245207"/>
    </source>
</evidence>
<keyword evidence="5" id="KW-0812">Transmembrane</keyword>
<feature type="transmembrane region" description="Helical" evidence="5">
    <location>
        <begin position="84"/>
        <end position="102"/>
    </location>
</feature>
<dbReference type="Proteomes" id="UP000245207">
    <property type="component" value="Unassembled WGS sequence"/>
</dbReference>